<evidence type="ECO:0000313" key="3">
    <source>
        <dbReference type="EMBL" id="MSA91255.1"/>
    </source>
</evidence>
<dbReference type="Proteomes" id="UP000480929">
    <property type="component" value="Unassembled WGS sequence"/>
</dbReference>
<accession>A0A6N7SCM5</accession>
<organism evidence="3 5">
    <name type="scientific">Holdemania massiliensis</name>
    <dbReference type="NCBI Taxonomy" id="1468449"/>
    <lineage>
        <taxon>Bacteria</taxon>
        <taxon>Bacillati</taxon>
        <taxon>Bacillota</taxon>
        <taxon>Erysipelotrichia</taxon>
        <taxon>Erysipelotrichales</taxon>
        <taxon>Erysipelotrichaceae</taxon>
        <taxon>Holdemania</taxon>
    </lineage>
</organism>
<comment type="caution">
    <text evidence="3">The sequence shown here is derived from an EMBL/GenBank/DDBJ whole genome shotgun (WGS) entry which is preliminary data.</text>
</comment>
<dbReference type="OrthoDB" id="9802793at2"/>
<dbReference type="PANTHER" id="PTHR11647">
    <property type="entry name" value="HYDRANTOINASE/DIHYDROPYRIMIDINASE FAMILY MEMBER"/>
    <property type="match status" value="1"/>
</dbReference>
<dbReference type="InterPro" id="IPR006680">
    <property type="entry name" value="Amidohydro-rel"/>
</dbReference>
<dbReference type="AlphaFoldDB" id="A0A6N7SCM5"/>
<dbReference type="Gene3D" id="2.30.40.10">
    <property type="entry name" value="Urease, subunit C, domain 1"/>
    <property type="match status" value="1"/>
</dbReference>
<proteinExistence type="predicted"/>
<comment type="cofactor">
    <cofactor evidence="1">
        <name>Zn(2+)</name>
        <dbReference type="ChEBI" id="CHEBI:29105"/>
    </cofactor>
</comment>
<dbReference type="Proteomes" id="UP000433575">
    <property type="component" value="Unassembled WGS sequence"/>
</dbReference>
<keyword evidence="6" id="KW-1185">Reference proteome</keyword>
<dbReference type="EMBL" id="WKPI01000052">
    <property type="protein sequence ID" value="MSC35032.1"/>
    <property type="molecule type" value="Genomic_DNA"/>
</dbReference>
<dbReference type="InterPro" id="IPR050378">
    <property type="entry name" value="Metallo-dep_Hydrolases_sf"/>
</dbReference>
<protein>
    <submittedName>
        <fullName evidence="3">Amidohydrolase family protein</fullName>
    </submittedName>
</protein>
<reference evidence="5 6" key="1">
    <citation type="journal article" date="2019" name="Nat. Med.">
        <title>A library of human gut bacterial isolates paired with longitudinal multiomics data enables mechanistic microbiome research.</title>
        <authorList>
            <person name="Poyet M."/>
            <person name="Groussin M."/>
            <person name="Gibbons S.M."/>
            <person name="Avila-Pacheco J."/>
            <person name="Jiang X."/>
            <person name="Kearney S.M."/>
            <person name="Perrotta A.R."/>
            <person name="Berdy B."/>
            <person name="Zhao S."/>
            <person name="Lieberman T.D."/>
            <person name="Swanson P.K."/>
            <person name="Smith M."/>
            <person name="Roesemann S."/>
            <person name="Alexander J.E."/>
            <person name="Rich S.A."/>
            <person name="Livny J."/>
            <person name="Vlamakis H."/>
            <person name="Clish C."/>
            <person name="Bullock K."/>
            <person name="Deik A."/>
            <person name="Scott J."/>
            <person name="Pierce K.A."/>
            <person name="Xavier R.J."/>
            <person name="Alm E.J."/>
        </authorList>
    </citation>
    <scope>NUCLEOTIDE SEQUENCE [LARGE SCALE GENOMIC DNA]</scope>
    <source>
        <strain evidence="3 5">BIOML-A4</strain>
        <strain evidence="4 6">BIOML-A5</strain>
    </source>
</reference>
<dbReference type="Pfam" id="PF01979">
    <property type="entry name" value="Amidohydro_1"/>
    <property type="match status" value="1"/>
</dbReference>
<evidence type="ECO:0000259" key="2">
    <source>
        <dbReference type="Pfam" id="PF01979"/>
    </source>
</evidence>
<dbReference type="GO" id="GO:0005829">
    <property type="term" value="C:cytosol"/>
    <property type="evidence" value="ECO:0007669"/>
    <property type="project" value="TreeGrafter"/>
</dbReference>
<evidence type="ECO:0000313" key="4">
    <source>
        <dbReference type="EMBL" id="MSC35032.1"/>
    </source>
</evidence>
<dbReference type="GO" id="GO:0016812">
    <property type="term" value="F:hydrolase activity, acting on carbon-nitrogen (but not peptide) bonds, in cyclic amides"/>
    <property type="evidence" value="ECO:0007669"/>
    <property type="project" value="TreeGrafter"/>
</dbReference>
<name>A0A6N7SCM5_9FIRM</name>
<gene>
    <name evidence="4" type="ORF">GKD88_18100</name>
    <name evidence="3" type="ORF">GKE08_18190</name>
</gene>
<dbReference type="Gene3D" id="3.20.20.140">
    <property type="entry name" value="Metal-dependent hydrolases"/>
    <property type="match status" value="1"/>
</dbReference>
<dbReference type="EMBL" id="WKPJ01000049">
    <property type="protein sequence ID" value="MSA91255.1"/>
    <property type="molecule type" value="Genomic_DNA"/>
</dbReference>
<dbReference type="InterPro" id="IPR032466">
    <property type="entry name" value="Metal_Hydrolase"/>
</dbReference>
<dbReference type="SUPFAM" id="SSF51556">
    <property type="entry name" value="Metallo-dependent hydrolases"/>
    <property type="match status" value="1"/>
</dbReference>
<dbReference type="PANTHER" id="PTHR11647:SF1">
    <property type="entry name" value="COLLAPSIN RESPONSE MEDIATOR PROTEIN"/>
    <property type="match status" value="1"/>
</dbReference>
<evidence type="ECO:0000313" key="5">
    <source>
        <dbReference type="Proteomes" id="UP000433575"/>
    </source>
</evidence>
<sequence>MSIMNIRERMMNSMILIKNGCVHNGRGQVKNTDLLIEDGKIVQIGEHLKASGAEVIDAAGMQVFPGFIDPLSDWGILGPGREIRGNANDNDERSDVFTPQLDVKYAFNGRGITRQQIYAFGITAVGVAPANNNVFGGQMAAFDVHGVNPMKMLIKEKTGMKASVTEAVKEAYGSRNLAPMTKMGIFAMFKEKLEAAKNYNPEDEKTERDEKLAALKQVVDKRMPLFVSCNTPTEIRSVLRATAEYDLDLVFCGGFGVDGTLSELAEKHCGLIVANPANGFNKYTRNTDYAGIAELARQGATVTFSAADNGFGGREDLLWSALEMQKVIHDDEAVLTMLTYNAAKLLGIENLTGSLEEGKRADLVLWSANPITSYKGAVEMTIANGEILYRKGDAMKCFL</sequence>
<dbReference type="InterPro" id="IPR011059">
    <property type="entry name" value="Metal-dep_hydrolase_composite"/>
</dbReference>
<dbReference type="SUPFAM" id="SSF51338">
    <property type="entry name" value="Composite domain of metallo-dependent hydrolases"/>
    <property type="match status" value="1"/>
</dbReference>
<keyword evidence="3" id="KW-0378">Hydrolase</keyword>
<feature type="domain" description="Amidohydrolase-related" evidence="2">
    <location>
        <begin position="287"/>
        <end position="387"/>
    </location>
</feature>
<evidence type="ECO:0000313" key="6">
    <source>
        <dbReference type="Proteomes" id="UP000480929"/>
    </source>
</evidence>
<evidence type="ECO:0000256" key="1">
    <source>
        <dbReference type="ARBA" id="ARBA00001947"/>
    </source>
</evidence>